<feature type="region of interest" description="Disordered" evidence="1">
    <location>
        <begin position="188"/>
        <end position="269"/>
    </location>
</feature>
<evidence type="ECO:0000256" key="1">
    <source>
        <dbReference type="SAM" id="MobiDB-lite"/>
    </source>
</evidence>
<accession>A0ABN9PFR3</accession>
<evidence type="ECO:0000313" key="2">
    <source>
        <dbReference type="EMBL" id="CAK0791764.1"/>
    </source>
</evidence>
<organism evidence="2 3">
    <name type="scientific">Prorocentrum cordatum</name>
    <dbReference type="NCBI Taxonomy" id="2364126"/>
    <lineage>
        <taxon>Eukaryota</taxon>
        <taxon>Sar</taxon>
        <taxon>Alveolata</taxon>
        <taxon>Dinophyceae</taxon>
        <taxon>Prorocentrales</taxon>
        <taxon>Prorocentraceae</taxon>
        <taxon>Prorocentrum</taxon>
    </lineage>
</organism>
<proteinExistence type="predicted"/>
<sequence length="269" mass="28474">MPQRPPSTAQKVAIRITKVAQAVSCSAFGRIYCCYHPQVALRDTAAPPPLLGTAVMPIFRGDSLPPVSEQRPRPALAWAEASSVAPAPRQPSTPRIGRGRPCGVGHGGAVPGSSGLGTDQIRRPRALQPPRSSAPVTLEDLPYMRRLDMRIREPRMGSRTSRQLVSGAFAAPELLPGVELARGGAVGNQTSDIESTSDQDLPSPGQNISCRPPVFDERGRIPCSPDPSRFGREPAGPTRPGEGAPGQARPRHATRSLSARGGRRLASSS</sequence>
<evidence type="ECO:0000313" key="3">
    <source>
        <dbReference type="Proteomes" id="UP001189429"/>
    </source>
</evidence>
<feature type="region of interest" description="Disordered" evidence="1">
    <location>
        <begin position="65"/>
        <end position="119"/>
    </location>
</feature>
<dbReference type="EMBL" id="CAUYUJ010000652">
    <property type="protein sequence ID" value="CAK0791764.1"/>
    <property type="molecule type" value="Genomic_DNA"/>
</dbReference>
<feature type="compositionally biased region" description="Gly residues" evidence="1">
    <location>
        <begin position="100"/>
        <end position="110"/>
    </location>
</feature>
<gene>
    <name evidence="2" type="ORF">PCOR1329_LOCUS2566</name>
</gene>
<comment type="caution">
    <text evidence="2">The sequence shown here is derived from an EMBL/GenBank/DDBJ whole genome shotgun (WGS) entry which is preliminary data.</text>
</comment>
<name>A0ABN9PFR3_9DINO</name>
<reference evidence="2" key="1">
    <citation type="submission" date="2023-10" db="EMBL/GenBank/DDBJ databases">
        <authorList>
            <person name="Chen Y."/>
            <person name="Shah S."/>
            <person name="Dougan E. K."/>
            <person name="Thang M."/>
            <person name="Chan C."/>
        </authorList>
    </citation>
    <scope>NUCLEOTIDE SEQUENCE [LARGE SCALE GENOMIC DNA]</scope>
</reference>
<dbReference type="Proteomes" id="UP001189429">
    <property type="component" value="Unassembled WGS sequence"/>
</dbReference>
<keyword evidence="3" id="KW-1185">Reference proteome</keyword>
<protein>
    <submittedName>
        <fullName evidence="2">Uncharacterized protein</fullName>
    </submittedName>
</protein>
<feature type="compositionally biased region" description="Polar residues" evidence="1">
    <location>
        <begin position="188"/>
        <end position="209"/>
    </location>
</feature>
<feature type="compositionally biased region" description="Low complexity" evidence="1">
    <location>
        <begin position="255"/>
        <end position="269"/>
    </location>
</feature>